<reference evidence="4" key="1">
    <citation type="submission" date="2015-12" db="EMBL/GenBank/DDBJ databases">
        <title>Update maize B73 reference genome by single molecule sequencing technologies.</title>
        <authorList>
            <consortium name="Maize Genome Sequencing Project"/>
            <person name="Ware D."/>
        </authorList>
    </citation>
    <scope>NUCLEOTIDE SEQUENCE [LARGE SCALE GENOMIC DNA]</scope>
    <source>
        <tissue evidence="4">Seedling</tissue>
    </source>
</reference>
<feature type="region of interest" description="Disordered" evidence="3">
    <location>
        <begin position="428"/>
        <end position="453"/>
    </location>
</feature>
<dbReference type="InterPro" id="IPR000048">
    <property type="entry name" value="IQ_motif_EF-hand-BS"/>
</dbReference>
<organism evidence="4">
    <name type="scientific">Zea mays</name>
    <name type="common">Maize</name>
    <dbReference type="NCBI Taxonomy" id="4577"/>
    <lineage>
        <taxon>Eukaryota</taxon>
        <taxon>Viridiplantae</taxon>
        <taxon>Streptophyta</taxon>
        <taxon>Embryophyta</taxon>
        <taxon>Tracheophyta</taxon>
        <taxon>Spermatophyta</taxon>
        <taxon>Magnoliopsida</taxon>
        <taxon>Liliopsida</taxon>
        <taxon>Poales</taxon>
        <taxon>Poaceae</taxon>
        <taxon>PACMAD clade</taxon>
        <taxon>Panicoideae</taxon>
        <taxon>Andropogonodae</taxon>
        <taxon>Andropogoneae</taxon>
        <taxon>Tripsacinae</taxon>
        <taxon>Zea</taxon>
    </lineage>
</organism>
<feature type="compositionally biased region" description="Polar residues" evidence="3">
    <location>
        <begin position="760"/>
        <end position="769"/>
    </location>
</feature>
<feature type="compositionally biased region" description="Low complexity" evidence="3">
    <location>
        <begin position="856"/>
        <end position="883"/>
    </location>
</feature>
<protein>
    <submittedName>
        <fullName evidence="4">Protein IQ-DOMAIN 32</fullName>
    </submittedName>
</protein>
<dbReference type="ExpressionAtlas" id="A0A1D6DUS5">
    <property type="expression patterns" value="baseline and differential"/>
</dbReference>
<dbReference type="PaxDb" id="4577-GRMZM2G348909_P01"/>
<feature type="region of interest" description="Disordered" evidence="3">
    <location>
        <begin position="643"/>
        <end position="883"/>
    </location>
</feature>
<dbReference type="STRING" id="4577.A0A1D6DUS5"/>
<feature type="compositionally biased region" description="Low complexity" evidence="3">
    <location>
        <begin position="15"/>
        <end position="25"/>
    </location>
</feature>
<feature type="compositionally biased region" description="Polar residues" evidence="3">
    <location>
        <begin position="801"/>
        <end position="818"/>
    </location>
</feature>
<dbReference type="Pfam" id="PF00612">
    <property type="entry name" value="IQ"/>
    <property type="match status" value="1"/>
</dbReference>
<feature type="compositionally biased region" description="Basic and acidic residues" evidence="3">
    <location>
        <begin position="647"/>
        <end position="677"/>
    </location>
</feature>
<dbReference type="InParanoid" id="A0A1D6DUS5"/>
<feature type="compositionally biased region" description="Basic residues" evidence="3">
    <location>
        <begin position="742"/>
        <end position="755"/>
    </location>
</feature>
<dbReference type="SMR" id="A0A1D6DUS5"/>
<feature type="compositionally biased region" description="Low complexity" evidence="3">
    <location>
        <begin position="550"/>
        <end position="560"/>
    </location>
</feature>
<evidence type="ECO:0000256" key="2">
    <source>
        <dbReference type="ARBA" id="ARBA00024341"/>
    </source>
</evidence>
<feature type="region of interest" description="Disordered" evidence="3">
    <location>
        <begin position="214"/>
        <end position="249"/>
    </location>
</feature>
<proteinExistence type="inferred from homology"/>
<feature type="region of interest" description="Disordered" evidence="3">
    <location>
        <begin position="488"/>
        <end position="517"/>
    </location>
</feature>
<accession>A0A1D6DUS5</accession>
<name>A0A1D6DUS5_MAIZE</name>
<comment type="similarity">
    <text evidence="2">Belongs to the IQD family.</text>
</comment>
<feature type="compositionally biased region" description="Basic residues" evidence="3">
    <location>
        <begin position="44"/>
        <end position="56"/>
    </location>
</feature>
<dbReference type="GO" id="GO:0005516">
    <property type="term" value="F:calmodulin binding"/>
    <property type="evidence" value="ECO:0007669"/>
    <property type="project" value="UniProtKB-KW"/>
</dbReference>
<sequence>MARSKNGCLKILVCAGSGSDPSAGSDADDHPDEENNAISDKSRWSFRRRSTRHRVLKNSDISEPETLSSSKAKADITPSNNVYTSTYSYASEKPLQQDKPDEKTLHQEKPEEKPLYQGNSDEKLMEKPSEKPTDKLMEEPADQIIEKSIELPTQRITETPTDEPAEKINVAPTEEPAGKITETASENTAEGSIKNATEETPERAVEELIEEADESISVSSTVLKEEENTSLVEGSSGDPEEDHLESAATNLQPRSDTCIAREELLNQKDLVKLQAVIRGHLVRKQASESLQCLLAIIKIQGLIRAHQAQHSPGKIQETIVHSSGEKLLRNGFALKLMDNTPTSKSIRIKCDPSESDVTWGWMERWTALIPPITVVHLPEHKENSELMGETVTEQVTEHAQCDEDIVPLDSDLSFPKLVADDVKETVETSDFSALEAPASVPDESPKMEMKHDPESELIETTNADADHVTDQKAENDVDEPFMSLDQQYAQADDASRNPCPLPGKFEPSNEDSGDAYNSEQTLEMEGKRFVARKPCNPAFAAAQLKFEELSTNSTVSRSSSPPHLDGVSKPRMHTPSSQEDYTPKQDGTGIQESSAGHDTKMRIAASECGTEISISSTLDSPDRSEGDGGEIVLEIGALENRNYVTGKADKDSSIVHPGVKDAPEAEAQPQKEVEENGHVPALETEAQPQKEPHTEPEVADLHGQLEKSVTSYATPEGTPMSRTTTIPESHGTPSSEVSVNTKRSRSNKPKSHASKRSLASPGSDSVGRSSTDKFSKESRHAKRESSSSKAAKSDQGDQEPRVSNSNSNPLPSYMQFTESARAKASSPKMSPDVQDSNAARKRHSLPMTNGKHDSSPRMQRSSSSQAPQGVKSSGPSPHSASGGKCLISLVTPLLCVHLVKDIEPSYAQAQTRGGISD</sequence>
<keyword evidence="1" id="KW-0112">Calmodulin-binding</keyword>
<dbReference type="PROSITE" id="PS50096">
    <property type="entry name" value="IQ"/>
    <property type="match status" value="1"/>
</dbReference>
<feature type="compositionally biased region" description="Basic and acidic residues" evidence="3">
    <location>
        <begin position="95"/>
        <end position="149"/>
    </location>
</feature>
<evidence type="ECO:0000313" key="4">
    <source>
        <dbReference type="EMBL" id="ONM12556.1"/>
    </source>
</evidence>
<feature type="region of interest" description="Disordered" evidence="3">
    <location>
        <begin position="15"/>
        <end position="200"/>
    </location>
</feature>
<dbReference type="OMA" id="NSVPHFM"/>
<feature type="compositionally biased region" description="Polar residues" evidence="3">
    <location>
        <begin position="59"/>
        <end position="89"/>
    </location>
</feature>
<dbReference type="AlphaFoldDB" id="A0A1D6DUS5"/>
<dbReference type="PANTHER" id="PTHR32295">
    <property type="entry name" value="IQ-DOMAIN 5-RELATED"/>
    <property type="match status" value="1"/>
</dbReference>
<feature type="region of interest" description="Disordered" evidence="3">
    <location>
        <begin position="550"/>
        <end position="630"/>
    </location>
</feature>
<dbReference type="PANTHER" id="PTHR32295:SF154">
    <property type="entry name" value="PROTEIN IQ-DOMAIN 32"/>
    <property type="match status" value="1"/>
</dbReference>
<feature type="compositionally biased region" description="Basic and acidic residues" evidence="3">
    <location>
        <begin position="688"/>
        <end position="705"/>
    </location>
</feature>
<gene>
    <name evidence="4" type="ORF">ZEAMMB73_Zm00001d001953</name>
</gene>
<feature type="compositionally biased region" description="Basic and acidic residues" evidence="3">
    <location>
        <begin position="443"/>
        <end position="453"/>
    </location>
</feature>
<evidence type="ECO:0000256" key="3">
    <source>
        <dbReference type="SAM" id="MobiDB-lite"/>
    </source>
</evidence>
<feature type="compositionally biased region" description="Polar residues" evidence="3">
    <location>
        <begin position="720"/>
        <end position="741"/>
    </location>
</feature>
<feature type="compositionally biased region" description="Basic and acidic residues" evidence="3">
    <location>
        <begin position="770"/>
        <end position="800"/>
    </location>
</feature>
<dbReference type="FunCoup" id="A0A1D6DUS5">
    <property type="interactions" value="2989"/>
</dbReference>
<evidence type="ECO:0000256" key="1">
    <source>
        <dbReference type="ARBA" id="ARBA00022860"/>
    </source>
</evidence>
<dbReference type="EMBL" id="CM007648">
    <property type="protein sequence ID" value="ONM12556.1"/>
    <property type="molecule type" value="Genomic_DNA"/>
</dbReference>